<evidence type="ECO:0000256" key="1">
    <source>
        <dbReference type="SAM" id="MobiDB-lite"/>
    </source>
</evidence>
<reference evidence="3" key="1">
    <citation type="submission" date="2017-06" db="EMBL/GenBank/DDBJ databases">
        <title>Genome analysis of Fimbriiglobus ruber SP5, the first member of the order Planctomycetales with confirmed chitinolytic capability.</title>
        <authorList>
            <person name="Ravin N.V."/>
            <person name="Rakitin A.L."/>
            <person name="Ivanova A.A."/>
            <person name="Beletsky A.V."/>
            <person name="Kulichevskaya I.S."/>
            <person name="Mardanov A.V."/>
            <person name="Dedysh S.N."/>
        </authorList>
    </citation>
    <scope>NUCLEOTIDE SEQUENCE [LARGE SCALE GENOMIC DNA]</scope>
    <source>
        <strain evidence="3">SP5</strain>
    </source>
</reference>
<keyword evidence="3" id="KW-1185">Reference proteome</keyword>
<gene>
    <name evidence="2" type="ORF">FRUB_03607</name>
</gene>
<evidence type="ECO:0000313" key="3">
    <source>
        <dbReference type="Proteomes" id="UP000214646"/>
    </source>
</evidence>
<name>A0A225DZP0_9BACT</name>
<proteinExistence type="predicted"/>
<protein>
    <submittedName>
        <fullName evidence="2">Uncharacterized protein</fullName>
    </submittedName>
</protein>
<dbReference type="AlphaFoldDB" id="A0A225DZP0"/>
<feature type="region of interest" description="Disordered" evidence="1">
    <location>
        <begin position="1"/>
        <end position="24"/>
    </location>
</feature>
<accession>A0A225DZP0</accession>
<evidence type="ECO:0000313" key="2">
    <source>
        <dbReference type="EMBL" id="OWK44008.1"/>
    </source>
</evidence>
<comment type="caution">
    <text evidence="2">The sequence shown here is derived from an EMBL/GenBank/DDBJ whole genome shotgun (WGS) entry which is preliminary data.</text>
</comment>
<dbReference type="EMBL" id="NIDE01000004">
    <property type="protein sequence ID" value="OWK44008.1"/>
    <property type="molecule type" value="Genomic_DNA"/>
</dbReference>
<dbReference type="Proteomes" id="UP000214646">
    <property type="component" value="Unassembled WGS sequence"/>
</dbReference>
<sequence>MICPKKPKSGIPVSPSIGGIESVTRPTEYKSDTVTVTAVEKTWDSGPANT</sequence>
<organism evidence="2 3">
    <name type="scientific">Fimbriiglobus ruber</name>
    <dbReference type="NCBI Taxonomy" id="1908690"/>
    <lineage>
        <taxon>Bacteria</taxon>
        <taxon>Pseudomonadati</taxon>
        <taxon>Planctomycetota</taxon>
        <taxon>Planctomycetia</taxon>
        <taxon>Gemmatales</taxon>
        <taxon>Gemmataceae</taxon>
        <taxon>Fimbriiglobus</taxon>
    </lineage>
</organism>